<proteinExistence type="predicted"/>
<reference evidence="2" key="1">
    <citation type="journal article" date="2017" name="PLoS ONE">
        <title>The Agassiz's desert tortoise genome provides a resource for the conservation of a threatened species.</title>
        <authorList>
            <person name="Tollis M."/>
            <person name="DeNardo D.F."/>
            <person name="Cornelius J.A."/>
            <person name="Dolby G.A."/>
            <person name="Edwards T."/>
            <person name="Henen B.T."/>
            <person name="Karl A.E."/>
            <person name="Murphy R.W."/>
            <person name="Kusumi K."/>
        </authorList>
    </citation>
    <scope>NUCLEOTIDE SEQUENCE [LARGE SCALE GENOMIC DNA]</scope>
</reference>
<keyword evidence="2" id="KW-1185">Reference proteome</keyword>
<dbReference type="Proteomes" id="UP000291020">
    <property type="component" value="Unassembled WGS sequence"/>
</dbReference>
<reference evidence="1" key="2">
    <citation type="submission" date="2025-08" db="UniProtKB">
        <authorList>
            <consortium name="Ensembl"/>
        </authorList>
    </citation>
    <scope>IDENTIFICATION</scope>
</reference>
<organism evidence="1 2">
    <name type="scientific">Gopherus agassizii</name>
    <name type="common">Agassiz's desert tortoise</name>
    <dbReference type="NCBI Taxonomy" id="38772"/>
    <lineage>
        <taxon>Eukaryota</taxon>
        <taxon>Metazoa</taxon>
        <taxon>Chordata</taxon>
        <taxon>Craniata</taxon>
        <taxon>Vertebrata</taxon>
        <taxon>Euteleostomi</taxon>
        <taxon>Archelosauria</taxon>
        <taxon>Testudinata</taxon>
        <taxon>Testudines</taxon>
        <taxon>Cryptodira</taxon>
        <taxon>Durocryptodira</taxon>
        <taxon>Testudinoidea</taxon>
        <taxon>Testudinidae</taxon>
        <taxon>Gopherus</taxon>
    </lineage>
</organism>
<dbReference type="Ensembl" id="ENSGAGT00000014288.1">
    <property type="protein sequence ID" value="ENSGAGP00000012470.1"/>
    <property type="gene ID" value="ENSGAGG00000009581.1"/>
</dbReference>
<evidence type="ECO:0000313" key="1">
    <source>
        <dbReference type="Ensembl" id="ENSGAGP00000012470.1"/>
    </source>
</evidence>
<reference evidence="1" key="3">
    <citation type="submission" date="2025-09" db="UniProtKB">
        <authorList>
            <consortium name="Ensembl"/>
        </authorList>
    </citation>
    <scope>IDENTIFICATION</scope>
</reference>
<sequence length="77" mass="8553">MDKRPTAWSWLLHSWVRSQGLRPVAGRQGRRWDWSRVGLGGAPSLPPVAAGPGPTTHSYVLSWCGGCISQFGHHYDR</sequence>
<protein>
    <submittedName>
        <fullName evidence="1">Uncharacterized protein</fullName>
    </submittedName>
</protein>
<dbReference type="AlphaFoldDB" id="A0A452HCG9"/>
<evidence type="ECO:0000313" key="2">
    <source>
        <dbReference type="Proteomes" id="UP000291020"/>
    </source>
</evidence>
<name>A0A452HCG9_9SAUR</name>
<accession>A0A452HCG9</accession>